<evidence type="ECO:0000313" key="2">
    <source>
        <dbReference type="EMBL" id="KAJ1718115.1"/>
    </source>
</evidence>
<keyword evidence="3" id="KW-1185">Reference proteome</keyword>
<dbReference type="Proteomes" id="UP001143981">
    <property type="component" value="Unassembled WGS sequence"/>
</dbReference>
<reference evidence="2" key="1">
    <citation type="submission" date="2022-07" db="EMBL/GenBank/DDBJ databases">
        <title>Phylogenomic reconstructions and comparative analyses of Kickxellomycotina fungi.</title>
        <authorList>
            <person name="Reynolds N.K."/>
            <person name="Stajich J.E."/>
            <person name="Barry K."/>
            <person name="Grigoriev I.V."/>
            <person name="Crous P."/>
            <person name="Smith M.E."/>
        </authorList>
    </citation>
    <scope>NUCLEOTIDE SEQUENCE</scope>
    <source>
        <strain evidence="2">BCRC 34381</strain>
    </source>
</reference>
<evidence type="ECO:0000313" key="3">
    <source>
        <dbReference type="Proteomes" id="UP001143981"/>
    </source>
</evidence>
<accession>A0A9W7XSA5</accession>
<dbReference type="EMBL" id="JANBOI010003843">
    <property type="protein sequence ID" value="KAJ1718115.1"/>
    <property type="molecule type" value="Genomic_DNA"/>
</dbReference>
<protein>
    <submittedName>
        <fullName evidence="2">Uncharacterized protein</fullName>
    </submittedName>
</protein>
<gene>
    <name evidence="2" type="ORF">LPJ61_006842</name>
</gene>
<feature type="region of interest" description="Disordered" evidence="1">
    <location>
        <begin position="15"/>
        <end position="46"/>
    </location>
</feature>
<evidence type="ECO:0000256" key="1">
    <source>
        <dbReference type="SAM" id="MobiDB-lite"/>
    </source>
</evidence>
<dbReference type="OrthoDB" id="5515702at2759"/>
<name>A0A9W7XSA5_9FUNG</name>
<organism evidence="2 3">
    <name type="scientific">Coemansia biformis</name>
    <dbReference type="NCBI Taxonomy" id="1286918"/>
    <lineage>
        <taxon>Eukaryota</taxon>
        <taxon>Fungi</taxon>
        <taxon>Fungi incertae sedis</taxon>
        <taxon>Zoopagomycota</taxon>
        <taxon>Kickxellomycotina</taxon>
        <taxon>Kickxellomycetes</taxon>
        <taxon>Kickxellales</taxon>
        <taxon>Kickxellaceae</taxon>
        <taxon>Coemansia</taxon>
    </lineage>
</organism>
<comment type="caution">
    <text evidence="2">The sequence shown here is derived from an EMBL/GenBank/DDBJ whole genome shotgun (WGS) entry which is preliminary data.</text>
</comment>
<sequence>MTLSDEHAAKRYCGSRCAGAGSEPGPPTEVGSSTGHEESRSVPMDRLPSRVYREDNNNGLGLNIHYGVPIVVDRTLVCRAVLGAEHKVVRVCAPWSMGKSFNLTQFSNFVNVFNRWDMPPPEHVNPFKRATNNYEPVEFDSSTARDNRMKCFQGSLLLREAPELFDKHFGRYPVIHLKMAVCA</sequence>
<proteinExistence type="predicted"/>
<dbReference type="AlphaFoldDB" id="A0A9W7XSA5"/>